<sequence>MFAHQLQQFRHDDLVRRAEQERQAREAVRLRRAARREAAARGAGTESHTRRHRRARFIRAA</sequence>
<protein>
    <submittedName>
        <fullName evidence="2">Uncharacterized protein</fullName>
    </submittedName>
</protein>
<gene>
    <name evidence="2" type="ORF">ACFPN6_15920</name>
</gene>
<dbReference type="RefSeq" id="WP_309059601.1">
    <property type="nucleotide sequence ID" value="NZ_BAAASS010000010.1"/>
</dbReference>
<accession>A0ABW0D992</accession>
<feature type="compositionally biased region" description="Basic residues" evidence="1">
    <location>
        <begin position="49"/>
        <end position="61"/>
    </location>
</feature>
<comment type="caution">
    <text evidence="2">The sequence shown here is derived from an EMBL/GenBank/DDBJ whole genome shotgun (WGS) entry which is preliminary data.</text>
</comment>
<feature type="compositionally biased region" description="Basic and acidic residues" evidence="1">
    <location>
        <begin position="23"/>
        <end position="39"/>
    </location>
</feature>
<keyword evidence="3" id="KW-1185">Reference proteome</keyword>
<organism evidence="2 3">
    <name type="scientific">Streptomyces fimbriatus</name>
    <dbReference type="NCBI Taxonomy" id="68197"/>
    <lineage>
        <taxon>Bacteria</taxon>
        <taxon>Bacillati</taxon>
        <taxon>Actinomycetota</taxon>
        <taxon>Actinomycetes</taxon>
        <taxon>Kitasatosporales</taxon>
        <taxon>Streptomycetaceae</taxon>
        <taxon>Streptomyces</taxon>
    </lineage>
</organism>
<evidence type="ECO:0000313" key="3">
    <source>
        <dbReference type="Proteomes" id="UP001596156"/>
    </source>
</evidence>
<dbReference type="EMBL" id="JBHSKL010000017">
    <property type="protein sequence ID" value="MFC5226061.1"/>
    <property type="molecule type" value="Genomic_DNA"/>
</dbReference>
<proteinExistence type="predicted"/>
<feature type="region of interest" description="Disordered" evidence="1">
    <location>
        <begin position="23"/>
        <end position="61"/>
    </location>
</feature>
<reference evidence="3" key="1">
    <citation type="journal article" date="2019" name="Int. J. Syst. Evol. Microbiol.">
        <title>The Global Catalogue of Microorganisms (GCM) 10K type strain sequencing project: providing services to taxonomists for standard genome sequencing and annotation.</title>
        <authorList>
            <consortium name="The Broad Institute Genomics Platform"/>
            <consortium name="The Broad Institute Genome Sequencing Center for Infectious Disease"/>
            <person name="Wu L."/>
            <person name="Ma J."/>
        </authorList>
    </citation>
    <scope>NUCLEOTIDE SEQUENCE [LARGE SCALE GENOMIC DNA]</scope>
    <source>
        <strain evidence="3">CCM 8479</strain>
    </source>
</reference>
<evidence type="ECO:0000256" key="1">
    <source>
        <dbReference type="SAM" id="MobiDB-lite"/>
    </source>
</evidence>
<dbReference type="Proteomes" id="UP001596156">
    <property type="component" value="Unassembled WGS sequence"/>
</dbReference>
<name>A0ABW0D992_STRFI</name>
<evidence type="ECO:0000313" key="2">
    <source>
        <dbReference type="EMBL" id="MFC5226061.1"/>
    </source>
</evidence>